<dbReference type="AlphaFoldDB" id="A0A9Q9AZZ2"/>
<evidence type="ECO:0000313" key="1">
    <source>
        <dbReference type="EMBL" id="USW55615.1"/>
    </source>
</evidence>
<accession>A0A9Q9AZZ2</accession>
<evidence type="ECO:0000313" key="2">
    <source>
        <dbReference type="Proteomes" id="UP001056384"/>
    </source>
</evidence>
<sequence length="327" mass="37435">MADANDLIAELTRLGLTGQPARTTDDEQRAHITSYPRRHPHHEIKYEFPALDLVRGADEVILPEPMNIDLRLQPDASKYHLNQFQSRYSLSMDPKACEEDLDVRDAHQDVLALLTILDRLANYEGESTLSVATYVTEEHMQFRVRLESVVAGKRNVYDTELSDQDFAALLLARRPWIQLLEDVVYRASARSFIAAEVSIMAQDISFYMKDMLRWQNRWSIAQPRVDLQLIMRGDAVEVTKSPNEDVEVFHLACGHSIRTTAEELQNLQHDTRARLRCADCDDQAAWESLDDQVDQTEEETLSTQALLGILIATGYRSLLIARKRRGR</sequence>
<protein>
    <submittedName>
        <fullName evidence="1">Uncharacterized protein</fullName>
    </submittedName>
</protein>
<gene>
    <name evidence="1" type="ORF">Slin15195_G089340</name>
</gene>
<proteinExistence type="predicted"/>
<name>A0A9Q9AZZ2_9PEZI</name>
<dbReference type="Proteomes" id="UP001056384">
    <property type="component" value="Chromosome 7"/>
</dbReference>
<keyword evidence="2" id="KW-1185">Reference proteome</keyword>
<reference evidence="1" key="1">
    <citation type="submission" date="2022-06" db="EMBL/GenBank/DDBJ databases">
        <title>Complete genome sequences of two strains of the flax pathogen Septoria linicola.</title>
        <authorList>
            <person name="Lapalu N."/>
            <person name="Simon A."/>
            <person name="Demenou B."/>
            <person name="Paumier D."/>
            <person name="Guillot M.-P."/>
            <person name="Gout L."/>
            <person name="Valade R."/>
        </authorList>
    </citation>
    <scope>NUCLEOTIDE SEQUENCE</scope>
    <source>
        <strain evidence="1">SE15195</strain>
    </source>
</reference>
<dbReference type="EMBL" id="CP099424">
    <property type="protein sequence ID" value="USW55615.1"/>
    <property type="molecule type" value="Genomic_DNA"/>
</dbReference>
<organism evidence="1 2">
    <name type="scientific">Septoria linicola</name>
    <dbReference type="NCBI Taxonomy" id="215465"/>
    <lineage>
        <taxon>Eukaryota</taxon>
        <taxon>Fungi</taxon>
        <taxon>Dikarya</taxon>
        <taxon>Ascomycota</taxon>
        <taxon>Pezizomycotina</taxon>
        <taxon>Dothideomycetes</taxon>
        <taxon>Dothideomycetidae</taxon>
        <taxon>Mycosphaerellales</taxon>
        <taxon>Mycosphaerellaceae</taxon>
        <taxon>Septoria</taxon>
    </lineage>
</organism>